<accession>A0A382LYA0</accession>
<organism evidence="9">
    <name type="scientific">marine metagenome</name>
    <dbReference type="NCBI Taxonomy" id="408172"/>
    <lineage>
        <taxon>unclassified sequences</taxon>
        <taxon>metagenomes</taxon>
        <taxon>ecological metagenomes</taxon>
    </lineage>
</organism>
<dbReference type="SUPFAM" id="SSF161098">
    <property type="entry name" value="MetI-like"/>
    <property type="match status" value="1"/>
</dbReference>
<dbReference type="PANTHER" id="PTHR43386">
    <property type="entry name" value="OLIGOPEPTIDE TRANSPORT SYSTEM PERMEASE PROTEIN APPC"/>
    <property type="match status" value="1"/>
</dbReference>
<dbReference type="PANTHER" id="PTHR43386:SF1">
    <property type="entry name" value="D,D-DIPEPTIDE TRANSPORT SYSTEM PERMEASE PROTEIN DDPC-RELATED"/>
    <property type="match status" value="1"/>
</dbReference>
<dbReference type="InterPro" id="IPR035906">
    <property type="entry name" value="MetI-like_sf"/>
</dbReference>
<feature type="transmembrane region" description="Helical" evidence="7">
    <location>
        <begin position="100"/>
        <end position="121"/>
    </location>
</feature>
<dbReference type="GO" id="GO:0005886">
    <property type="term" value="C:plasma membrane"/>
    <property type="evidence" value="ECO:0007669"/>
    <property type="project" value="UniProtKB-SubCell"/>
</dbReference>
<dbReference type="Gene3D" id="1.10.3720.10">
    <property type="entry name" value="MetI-like"/>
    <property type="match status" value="1"/>
</dbReference>
<feature type="non-terminal residue" evidence="9">
    <location>
        <position position="152"/>
    </location>
</feature>
<keyword evidence="3" id="KW-1003">Cell membrane</keyword>
<gene>
    <name evidence="9" type="ORF">METZ01_LOCUS294593</name>
</gene>
<dbReference type="AlphaFoldDB" id="A0A382LYA0"/>
<protein>
    <recommendedName>
        <fullName evidence="8">ABC transmembrane type-1 domain-containing protein</fullName>
    </recommendedName>
</protein>
<evidence type="ECO:0000256" key="6">
    <source>
        <dbReference type="ARBA" id="ARBA00023136"/>
    </source>
</evidence>
<name>A0A382LYA0_9ZZZZ</name>
<dbReference type="PROSITE" id="PS50928">
    <property type="entry name" value="ABC_TM1"/>
    <property type="match status" value="1"/>
</dbReference>
<dbReference type="GO" id="GO:0055085">
    <property type="term" value="P:transmembrane transport"/>
    <property type="evidence" value="ECO:0007669"/>
    <property type="project" value="InterPro"/>
</dbReference>
<dbReference type="InterPro" id="IPR050366">
    <property type="entry name" value="BP-dependent_transpt_permease"/>
</dbReference>
<keyword evidence="6 7" id="KW-0472">Membrane</keyword>
<dbReference type="CDD" id="cd06261">
    <property type="entry name" value="TM_PBP2"/>
    <property type="match status" value="1"/>
</dbReference>
<evidence type="ECO:0000259" key="8">
    <source>
        <dbReference type="PROSITE" id="PS50928"/>
    </source>
</evidence>
<keyword evidence="5 7" id="KW-1133">Transmembrane helix</keyword>
<evidence type="ECO:0000313" key="9">
    <source>
        <dbReference type="EMBL" id="SVC41739.1"/>
    </source>
</evidence>
<evidence type="ECO:0000256" key="7">
    <source>
        <dbReference type="SAM" id="Phobius"/>
    </source>
</evidence>
<reference evidence="9" key="1">
    <citation type="submission" date="2018-05" db="EMBL/GenBank/DDBJ databases">
        <authorList>
            <person name="Lanie J.A."/>
            <person name="Ng W.-L."/>
            <person name="Kazmierczak K.M."/>
            <person name="Andrzejewski T.M."/>
            <person name="Davidsen T.M."/>
            <person name="Wayne K.J."/>
            <person name="Tettelin H."/>
            <person name="Glass J.I."/>
            <person name="Rusch D."/>
            <person name="Podicherti R."/>
            <person name="Tsui H.-C.T."/>
            <person name="Winkler M.E."/>
        </authorList>
    </citation>
    <scope>NUCLEOTIDE SEQUENCE</scope>
</reference>
<keyword evidence="4 7" id="KW-0812">Transmembrane</keyword>
<evidence type="ECO:0000256" key="4">
    <source>
        <dbReference type="ARBA" id="ARBA00022692"/>
    </source>
</evidence>
<feature type="non-terminal residue" evidence="9">
    <location>
        <position position="1"/>
    </location>
</feature>
<feature type="transmembrane region" description="Helical" evidence="7">
    <location>
        <begin position="37"/>
        <end position="58"/>
    </location>
</feature>
<feature type="domain" description="ABC transmembrane type-1" evidence="8">
    <location>
        <begin position="98"/>
        <end position="152"/>
    </location>
</feature>
<evidence type="ECO:0000256" key="3">
    <source>
        <dbReference type="ARBA" id="ARBA00022475"/>
    </source>
</evidence>
<proteinExistence type="predicted"/>
<keyword evidence="2" id="KW-0813">Transport</keyword>
<dbReference type="EMBL" id="UINC01090099">
    <property type="protein sequence ID" value="SVC41739.1"/>
    <property type="molecule type" value="Genomic_DNA"/>
</dbReference>
<feature type="transmembrane region" description="Helical" evidence="7">
    <location>
        <begin position="133"/>
        <end position="151"/>
    </location>
</feature>
<comment type="subcellular location">
    <subcellularLocation>
        <location evidence="1">Cell membrane</location>
        <topology evidence="1">Multi-pass membrane protein</topology>
    </subcellularLocation>
</comment>
<evidence type="ECO:0000256" key="5">
    <source>
        <dbReference type="ARBA" id="ARBA00022989"/>
    </source>
</evidence>
<evidence type="ECO:0000256" key="1">
    <source>
        <dbReference type="ARBA" id="ARBA00004651"/>
    </source>
</evidence>
<sequence length="152" mass="16672">MLGSDTSEESAQKVDRLIAACKSWASSFWGFMRSSPIGAFGVVLLIFIGIVGLVPGLFAPYDPDKIFFDSLKTPPDSEHWAGTDFLARDSLSRIFYGARVTLIVAIISIFIGDVLGFIWGVATGYLGKRFDLISQRILDMFIAFPTIILALL</sequence>
<evidence type="ECO:0000256" key="2">
    <source>
        <dbReference type="ARBA" id="ARBA00022448"/>
    </source>
</evidence>
<dbReference type="InterPro" id="IPR000515">
    <property type="entry name" value="MetI-like"/>
</dbReference>